<evidence type="ECO:0000256" key="3">
    <source>
        <dbReference type="ARBA" id="ARBA00022723"/>
    </source>
</evidence>
<feature type="binding site" evidence="7">
    <location>
        <position position="113"/>
    </location>
    <ligand>
        <name>Zn(2+)</name>
        <dbReference type="ChEBI" id="CHEBI:29105"/>
        <note>catalytic</note>
    </ligand>
</feature>
<proteinExistence type="inferred from homology"/>
<dbReference type="PANTHER" id="PTHR46986">
    <property type="entry name" value="ENDORIBONUCLEASE YBEY, CHLOROPLASTIC"/>
    <property type="match status" value="1"/>
</dbReference>
<keyword evidence="9" id="KW-1185">Reference proteome</keyword>
<dbReference type="InterPro" id="IPR023091">
    <property type="entry name" value="MetalPrtase_cat_dom_sf_prd"/>
</dbReference>
<evidence type="ECO:0000256" key="2">
    <source>
        <dbReference type="ARBA" id="ARBA00022722"/>
    </source>
</evidence>
<keyword evidence="4 7" id="KW-0255">Endonuclease</keyword>
<evidence type="ECO:0000256" key="4">
    <source>
        <dbReference type="ARBA" id="ARBA00022759"/>
    </source>
</evidence>
<dbReference type="Gene3D" id="3.40.390.30">
    <property type="entry name" value="Metalloproteases ('zincins'), catalytic domain"/>
    <property type="match status" value="1"/>
</dbReference>
<accession>A0A6B2M4H7</accession>
<dbReference type="InterPro" id="IPR002036">
    <property type="entry name" value="YbeY"/>
</dbReference>
<comment type="function">
    <text evidence="7">Single strand-specific metallo-endoribonuclease involved in late-stage 70S ribosome quality control and in maturation of the 3' terminus of the 16S rRNA.</text>
</comment>
<dbReference type="EMBL" id="JAAGNX010000003">
    <property type="protein sequence ID" value="NDV63256.1"/>
    <property type="molecule type" value="Genomic_DNA"/>
</dbReference>
<comment type="caution">
    <text evidence="8">The sequence shown here is derived from an EMBL/GenBank/DDBJ whole genome shotgun (WGS) entry which is preliminary data.</text>
</comment>
<dbReference type="GO" id="GO:0005737">
    <property type="term" value="C:cytoplasm"/>
    <property type="evidence" value="ECO:0007669"/>
    <property type="project" value="UniProtKB-SubCell"/>
</dbReference>
<dbReference type="GO" id="GO:0004521">
    <property type="term" value="F:RNA endonuclease activity"/>
    <property type="evidence" value="ECO:0007669"/>
    <property type="project" value="UniProtKB-UniRule"/>
</dbReference>
<reference evidence="8 9" key="1">
    <citation type="submission" date="2020-02" db="EMBL/GenBank/DDBJ databases">
        <title>Albibacoteraceae fam. nov., the first described family within the subdivision 4 Verrucomicrobia.</title>
        <authorList>
            <person name="Xi F."/>
        </authorList>
    </citation>
    <scope>NUCLEOTIDE SEQUENCE [LARGE SCALE GENOMIC DNA]</scope>
    <source>
        <strain evidence="8 9">CK1056</strain>
    </source>
</reference>
<evidence type="ECO:0000256" key="5">
    <source>
        <dbReference type="ARBA" id="ARBA00022801"/>
    </source>
</evidence>
<evidence type="ECO:0000256" key="7">
    <source>
        <dbReference type="HAMAP-Rule" id="MF_00009"/>
    </source>
</evidence>
<dbReference type="GO" id="GO:0006364">
    <property type="term" value="P:rRNA processing"/>
    <property type="evidence" value="ECO:0007669"/>
    <property type="project" value="UniProtKB-UniRule"/>
</dbReference>
<dbReference type="RefSeq" id="WP_163966551.1">
    <property type="nucleotide sequence ID" value="NZ_JAAGNX010000003.1"/>
</dbReference>
<dbReference type="SUPFAM" id="SSF55486">
    <property type="entry name" value="Metalloproteases ('zincins'), catalytic domain"/>
    <property type="match status" value="1"/>
</dbReference>
<evidence type="ECO:0000256" key="6">
    <source>
        <dbReference type="ARBA" id="ARBA00022833"/>
    </source>
</evidence>
<dbReference type="PANTHER" id="PTHR46986:SF1">
    <property type="entry name" value="ENDORIBONUCLEASE YBEY, CHLOROPLASTIC"/>
    <property type="match status" value="1"/>
</dbReference>
<dbReference type="Pfam" id="PF02130">
    <property type="entry name" value="YbeY"/>
    <property type="match status" value="1"/>
</dbReference>
<keyword evidence="2 7" id="KW-0540">Nuclease</keyword>
<comment type="similarity">
    <text evidence="1 7">Belongs to the endoribonuclease YbeY family.</text>
</comment>
<dbReference type="GO" id="GO:0008270">
    <property type="term" value="F:zinc ion binding"/>
    <property type="evidence" value="ECO:0007669"/>
    <property type="project" value="UniProtKB-UniRule"/>
</dbReference>
<dbReference type="AlphaFoldDB" id="A0A6B2M4H7"/>
<evidence type="ECO:0000313" key="9">
    <source>
        <dbReference type="Proteomes" id="UP000478417"/>
    </source>
</evidence>
<keyword evidence="3 7" id="KW-0479">Metal-binding</keyword>
<dbReference type="Proteomes" id="UP000478417">
    <property type="component" value="Unassembled WGS sequence"/>
</dbReference>
<keyword evidence="7" id="KW-0690">Ribosome biogenesis</keyword>
<comment type="subcellular location">
    <subcellularLocation>
        <location evidence="7">Cytoplasm</location>
    </subcellularLocation>
</comment>
<dbReference type="EC" id="3.1.-.-" evidence="7"/>
<keyword evidence="7" id="KW-0698">rRNA processing</keyword>
<feature type="binding site" evidence="7">
    <location>
        <position position="109"/>
    </location>
    <ligand>
        <name>Zn(2+)</name>
        <dbReference type="ChEBI" id="CHEBI:29105"/>
        <note>catalytic</note>
    </ligand>
</feature>
<sequence length="152" mass="16881">MRTVELVISDERLSMVEPSLVQCIEVLEQCPEICLPDGALEVAFVDETTCSQLHESFFDDPEVTDVMTFPGSPEDDHAGDIAICPAVAMEASQHSGMSFHEELSLYLVHACLHLTGLDDREEDDVKEMRAAEESVMRQLRKAKALLNAEWSG</sequence>
<comment type="cofactor">
    <cofactor evidence="7">
        <name>Zn(2+)</name>
        <dbReference type="ChEBI" id="CHEBI:29105"/>
    </cofactor>
    <text evidence="7">Binds 1 zinc ion.</text>
</comment>
<dbReference type="HAMAP" id="MF_00009">
    <property type="entry name" value="Endoribonucl_YbeY"/>
    <property type="match status" value="1"/>
</dbReference>
<keyword evidence="5 7" id="KW-0378">Hydrolase</keyword>
<name>A0A6B2M4H7_9BACT</name>
<evidence type="ECO:0000256" key="1">
    <source>
        <dbReference type="ARBA" id="ARBA00010875"/>
    </source>
</evidence>
<organism evidence="8 9">
    <name type="scientific">Oceanipulchritudo coccoides</name>
    <dbReference type="NCBI Taxonomy" id="2706888"/>
    <lineage>
        <taxon>Bacteria</taxon>
        <taxon>Pseudomonadati</taxon>
        <taxon>Verrucomicrobiota</taxon>
        <taxon>Opitutia</taxon>
        <taxon>Puniceicoccales</taxon>
        <taxon>Oceanipulchritudinaceae</taxon>
        <taxon>Oceanipulchritudo</taxon>
    </lineage>
</organism>
<gene>
    <name evidence="7 8" type="primary">ybeY</name>
    <name evidence="8" type="ORF">G0Q06_12390</name>
</gene>
<feature type="binding site" evidence="7">
    <location>
        <position position="119"/>
    </location>
    <ligand>
        <name>Zn(2+)</name>
        <dbReference type="ChEBI" id="CHEBI:29105"/>
        <note>catalytic</note>
    </ligand>
</feature>
<protein>
    <recommendedName>
        <fullName evidence="7">Endoribonuclease YbeY</fullName>
        <ecNumber evidence="7">3.1.-.-</ecNumber>
    </recommendedName>
</protein>
<keyword evidence="6 7" id="KW-0862">Zinc</keyword>
<keyword evidence="7" id="KW-0963">Cytoplasm</keyword>
<dbReference type="GO" id="GO:0004222">
    <property type="term" value="F:metalloendopeptidase activity"/>
    <property type="evidence" value="ECO:0007669"/>
    <property type="project" value="InterPro"/>
</dbReference>
<dbReference type="NCBIfam" id="TIGR00043">
    <property type="entry name" value="rRNA maturation RNase YbeY"/>
    <property type="match status" value="1"/>
</dbReference>
<evidence type="ECO:0000313" key="8">
    <source>
        <dbReference type="EMBL" id="NDV63256.1"/>
    </source>
</evidence>